<gene>
    <name evidence="1" type="ORF">ILT43_15415</name>
</gene>
<comment type="caution">
    <text evidence="1">The sequence shown here is derived from an EMBL/GenBank/DDBJ whole genome shotgun (WGS) entry which is preliminary data.</text>
</comment>
<dbReference type="Proteomes" id="UP000763641">
    <property type="component" value="Unassembled WGS sequence"/>
</dbReference>
<reference evidence="1 2" key="1">
    <citation type="submission" date="2020-12" db="EMBL/GenBank/DDBJ databases">
        <title>Sphingomonas sp.</title>
        <authorList>
            <person name="Kim M.K."/>
        </authorList>
    </citation>
    <scope>NUCLEOTIDE SEQUENCE [LARGE SCALE GENOMIC DNA]</scope>
    <source>
        <strain evidence="1 2">BT552</strain>
    </source>
</reference>
<sequence>MFGWFKKPKQELTDAEMGSTLKALVVGVLSQHGGLDPNYRPDVLSEEDFEARSAELPLIVVWGEHDTPEGLAFSMSVNKHLVEKTVLGFVAREDQWFLPARNQIVEDLRTATFAAMMKAVEATGAPPSAVCRSMSSG</sequence>
<proteinExistence type="predicted"/>
<dbReference type="EMBL" id="JAFEMC010000004">
    <property type="protein sequence ID" value="MBM6577770.1"/>
    <property type="molecule type" value="Genomic_DNA"/>
</dbReference>
<dbReference type="RefSeq" id="WP_204199864.1">
    <property type="nucleotide sequence ID" value="NZ_JAFEMC010000004.1"/>
</dbReference>
<protein>
    <submittedName>
        <fullName evidence="1">Uncharacterized protein</fullName>
    </submittedName>
</protein>
<organism evidence="1 2">
    <name type="scientific">Sphingomonas longa</name>
    <dbReference type="NCBI Taxonomy" id="2778730"/>
    <lineage>
        <taxon>Bacteria</taxon>
        <taxon>Pseudomonadati</taxon>
        <taxon>Pseudomonadota</taxon>
        <taxon>Alphaproteobacteria</taxon>
        <taxon>Sphingomonadales</taxon>
        <taxon>Sphingomonadaceae</taxon>
        <taxon>Sphingomonas</taxon>
    </lineage>
</organism>
<keyword evidence="2" id="KW-1185">Reference proteome</keyword>
<name>A0ABS2DA16_9SPHN</name>
<evidence type="ECO:0000313" key="1">
    <source>
        <dbReference type="EMBL" id="MBM6577770.1"/>
    </source>
</evidence>
<evidence type="ECO:0000313" key="2">
    <source>
        <dbReference type="Proteomes" id="UP000763641"/>
    </source>
</evidence>
<accession>A0ABS2DA16</accession>